<sequence>MSALTRRQRSHDRRSSSSAASLGPLVDTRNQQTPVSELLCRLGASIADGGAALSRRLTHRAPHGCAASAPPRPVANIALNIRLRLTLSDHVRGQCRVSHSLAPTPGS</sequence>
<dbReference type="AlphaFoldDB" id="A0A7S3WGJ8"/>
<feature type="region of interest" description="Disordered" evidence="1">
    <location>
        <begin position="1"/>
        <end position="29"/>
    </location>
</feature>
<feature type="compositionally biased region" description="Basic residues" evidence="1">
    <location>
        <begin position="1"/>
        <end position="12"/>
    </location>
</feature>
<dbReference type="EMBL" id="HBIR01028290">
    <property type="protein sequence ID" value="CAE0556521.1"/>
    <property type="molecule type" value="Transcribed_RNA"/>
</dbReference>
<evidence type="ECO:0000313" key="2">
    <source>
        <dbReference type="EMBL" id="CAE0556521.1"/>
    </source>
</evidence>
<name>A0A7S3WGJ8_EMIHU</name>
<proteinExistence type="predicted"/>
<protein>
    <submittedName>
        <fullName evidence="2">Uncharacterized protein</fullName>
    </submittedName>
</protein>
<evidence type="ECO:0000256" key="1">
    <source>
        <dbReference type="SAM" id="MobiDB-lite"/>
    </source>
</evidence>
<organism evidence="2">
    <name type="scientific">Emiliania huxleyi</name>
    <name type="common">Coccolithophore</name>
    <name type="synonym">Pontosphaera huxleyi</name>
    <dbReference type="NCBI Taxonomy" id="2903"/>
    <lineage>
        <taxon>Eukaryota</taxon>
        <taxon>Haptista</taxon>
        <taxon>Haptophyta</taxon>
        <taxon>Prymnesiophyceae</taxon>
        <taxon>Isochrysidales</taxon>
        <taxon>Noelaerhabdaceae</taxon>
        <taxon>Emiliania</taxon>
    </lineage>
</organism>
<gene>
    <name evidence="2" type="ORF">EHUX00137_LOCUS21853</name>
</gene>
<reference evidence="2" key="1">
    <citation type="submission" date="2021-01" db="EMBL/GenBank/DDBJ databases">
        <authorList>
            <person name="Corre E."/>
            <person name="Pelletier E."/>
            <person name="Niang G."/>
            <person name="Scheremetjew M."/>
            <person name="Finn R."/>
            <person name="Kale V."/>
            <person name="Holt S."/>
            <person name="Cochrane G."/>
            <person name="Meng A."/>
            <person name="Brown T."/>
            <person name="Cohen L."/>
        </authorList>
    </citation>
    <scope>NUCLEOTIDE SEQUENCE</scope>
    <source>
        <strain evidence="2">379</strain>
    </source>
</reference>
<accession>A0A7S3WGJ8</accession>